<dbReference type="AlphaFoldDB" id="A0A845SJX9"/>
<keyword evidence="2" id="KW-1185">Reference proteome</keyword>
<accession>A0A845SJX9</accession>
<reference evidence="1 2" key="2">
    <citation type="submission" date="2020-02" db="EMBL/GenBank/DDBJ databases">
        <title>The new genus of Enterobacteriales.</title>
        <authorList>
            <person name="Kim I.S."/>
        </authorList>
    </citation>
    <scope>NUCLEOTIDE SEQUENCE [LARGE SCALE GENOMIC DNA]</scope>
    <source>
        <strain evidence="1 2">SAP-6</strain>
    </source>
</reference>
<gene>
    <name evidence="1" type="ORF">GRH90_02505</name>
</gene>
<proteinExistence type="predicted"/>
<protein>
    <submittedName>
        <fullName evidence="1">Uncharacterized protein</fullName>
    </submittedName>
</protein>
<evidence type="ECO:0000313" key="2">
    <source>
        <dbReference type="Proteomes" id="UP000461443"/>
    </source>
</evidence>
<evidence type="ECO:0000313" key="1">
    <source>
        <dbReference type="EMBL" id="NDL61635.1"/>
    </source>
</evidence>
<reference evidence="1 2" key="1">
    <citation type="submission" date="2019-12" db="EMBL/GenBank/DDBJ databases">
        <authorList>
            <person name="Lee S.D."/>
        </authorList>
    </citation>
    <scope>NUCLEOTIDE SEQUENCE [LARGE SCALE GENOMIC DNA]</scope>
    <source>
        <strain evidence="1 2">SAP-6</strain>
    </source>
</reference>
<comment type="caution">
    <text evidence="1">The sequence shown here is derived from an EMBL/GenBank/DDBJ whole genome shotgun (WGS) entry which is preliminary data.</text>
</comment>
<sequence>MAFHNPSAMTFMRLDELMKKNHFISLKSPGGHFRYWVDYEYRCEKSCCCEGFCEVCLLAYEVARGTGKLPLILVEEKGAVFKIA</sequence>
<dbReference type="EMBL" id="WUBS01000002">
    <property type="protein sequence ID" value="NDL61635.1"/>
    <property type="molecule type" value="Genomic_DNA"/>
</dbReference>
<name>A0A845SJX9_9GAMM</name>
<organism evidence="1 2">
    <name type="scientific">Acerihabitans arboris</name>
    <dbReference type="NCBI Taxonomy" id="2691583"/>
    <lineage>
        <taxon>Bacteria</taxon>
        <taxon>Pseudomonadati</taxon>
        <taxon>Pseudomonadota</taxon>
        <taxon>Gammaproteobacteria</taxon>
        <taxon>Enterobacterales</taxon>
        <taxon>Pectobacteriaceae</taxon>
        <taxon>Acerihabitans</taxon>
    </lineage>
</organism>
<dbReference type="Proteomes" id="UP000461443">
    <property type="component" value="Unassembled WGS sequence"/>
</dbReference>